<evidence type="ECO:0000313" key="2">
    <source>
        <dbReference type="Proteomes" id="UP000775547"/>
    </source>
</evidence>
<reference evidence="1" key="1">
    <citation type="submission" date="2020-07" db="EMBL/GenBank/DDBJ databases">
        <authorList>
            <person name="Nieuwenhuis M."/>
            <person name="Van De Peppel L.J.J."/>
        </authorList>
    </citation>
    <scope>NUCLEOTIDE SEQUENCE</scope>
    <source>
        <strain evidence="1">AP01</strain>
        <tissue evidence="1">Mycelium</tissue>
    </source>
</reference>
<proteinExistence type="predicted"/>
<dbReference type="InterPro" id="IPR032675">
    <property type="entry name" value="LRR_dom_sf"/>
</dbReference>
<dbReference type="OrthoDB" id="3050902at2759"/>
<sequence>MSSLFITSKPSESPPNALYTLSSVICDLHALRTLSVNDISANAYLHLAALPSLKCLALWSVQHGLPASLTLPANGASFLALEKFEFSSTALTHCTRLLLVAGKHLHSLGISYHESGTPSDWRSLTTTVEKSCSGVNLTSITIHTDIRYQAGPLDFPIQFQHIQPLLKFHNLTYSKLETPLGFDLDDTDVEEMAKAWPHLNKLHLKGSIHEDFHPRMTLASLKSLAQHCRHLAKVYIRIDATQPYVPATPMAPIIPHRSLTTLDVGRSPIEDPTMVATFLSDLFPCLGPGDIMHGYWRDELNNALAWSEVRSTLVAVRANKAAALAEAM</sequence>
<gene>
    <name evidence="1" type="ORF">DXG03_009215</name>
</gene>
<evidence type="ECO:0000313" key="1">
    <source>
        <dbReference type="EMBL" id="KAG5640326.1"/>
    </source>
</evidence>
<protein>
    <submittedName>
        <fullName evidence="1">Uncharacterized protein</fullName>
    </submittedName>
</protein>
<comment type="caution">
    <text evidence="1">The sequence shown here is derived from an EMBL/GenBank/DDBJ whole genome shotgun (WGS) entry which is preliminary data.</text>
</comment>
<dbReference type="Proteomes" id="UP000775547">
    <property type="component" value="Unassembled WGS sequence"/>
</dbReference>
<dbReference type="AlphaFoldDB" id="A0A9P7FZV0"/>
<dbReference type="EMBL" id="JABCKV010000854">
    <property type="protein sequence ID" value="KAG5640326.1"/>
    <property type="molecule type" value="Genomic_DNA"/>
</dbReference>
<reference evidence="1" key="2">
    <citation type="submission" date="2021-10" db="EMBL/GenBank/DDBJ databases">
        <title>Phylogenomics reveals ancestral predisposition of the termite-cultivated fungus Termitomyces towards a domesticated lifestyle.</title>
        <authorList>
            <person name="Auxier B."/>
            <person name="Grum-Grzhimaylo A."/>
            <person name="Cardenas M.E."/>
            <person name="Lodge J.D."/>
            <person name="Laessoe T."/>
            <person name="Pedersen O."/>
            <person name="Smith M.E."/>
            <person name="Kuyper T.W."/>
            <person name="Franco-Molano E.A."/>
            <person name="Baroni T.J."/>
            <person name="Aanen D.K."/>
        </authorList>
    </citation>
    <scope>NUCLEOTIDE SEQUENCE</scope>
    <source>
        <strain evidence="1">AP01</strain>
        <tissue evidence="1">Mycelium</tissue>
    </source>
</reference>
<dbReference type="SUPFAM" id="SSF52047">
    <property type="entry name" value="RNI-like"/>
    <property type="match status" value="1"/>
</dbReference>
<dbReference type="Gene3D" id="3.80.10.10">
    <property type="entry name" value="Ribonuclease Inhibitor"/>
    <property type="match status" value="1"/>
</dbReference>
<name>A0A9P7FZV0_9AGAR</name>
<organism evidence="1 2">
    <name type="scientific">Asterophora parasitica</name>
    <dbReference type="NCBI Taxonomy" id="117018"/>
    <lineage>
        <taxon>Eukaryota</taxon>
        <taxon>Fungi</taxon>
        <taxon>Dikarya</taxon>
        <taxon>Basidiomycota</taxon>
        <taxon>Agaricomycotina</taxon>
        <taxon>Agaricomycetes</taxon>
        <taxon>Agaricomycetidae</taxon>
        <taxon>Agaricales</taxon>
        <taxon>Tricholomatineae</taxon>
        <taxon>Lyophyllaceae</taxon>
        <taxon>Asterophora</taxon>
    </lineage>
</organism>
<keyword evidence="2" id="KW-1185">Reference proteome</keyword>
<accession>A0A9P7FZV0</accession>